<dbReference type="PANTHER" id="PTHR37017">
    <property type="entry name" value="AB HYDROLASE-1 DOMAIN-CONTAINING PROTEIN-RELATED"/>
    <property type="match status" value="1"/>
</dbReference>
<comment type="caution">
    <text evidence="2">The sequence shown here is derived from an EMBL/GenBank/DDBJ whole genome shotgun (WGS) entry which is preliminary data.</text>
</comment>
<name>A0ABS7I1P0_9MICO</name>
<dbReference type="GO" id="GO:0016787">
    <property type="term" value="F:hydrolase activity"/>
    <property type="evidence" value="ECO:0007669"/>
    <property type="project" value="UniProtKB-KW"/>
</dbReference>
<dbReference type="SUPFAM" id="SSF53474">
    <property type="entry name" value="alpha/beta-Hydrolases"/>
    <property type="match status" value="1"/>
</dbReference>
<dbReference type="InterPro" id="IPR052897">
    <property type="entry name" value="Sec-Metab_Biosynth_Hydrolase"/>
</dbReference>
<keyword evidence="3" id="KW-1185">Reference proteome</keyword>
<accession>A0ABS7I1P0</accession>
<organism evidence="2 3">
    <name type="scientific">Microbacterium ureisolvens</name>
    <dbReference type="NCBI Taxonomy" id="2781186"/>
    <lineage>
        <taxon>Bacteria</taxon>
        <taxon>Bacillati</taxon>
        <taxon>Actinomycetota</taxon>
        <taxon>Actinomycetes</taxon>
        <taxon>Micrococcales</taxon>
        <taxon>Microbacteriaceae</taxon>
        <taxon>Microbacterium</taxon>
    </lineage>
</organism>
<gene>
    <name evidence="2" type="ORF">JNB61_13050</name>
</gene>
<dbReference type="InterPro" id="IPR000073">
    <property type="entry name" value="AB_hydrolase_1"/>
</dbReference>
<dbReference type="InterPro" id="IPR029058">
    <property type="entry name" value="AB_hydrolase_fold"/>
</dbReference>
<protein>
    <submittedName>
        <fullName evidence="2">Alpha/beta hydrolase</fullName>
    </submittedName>
</protein>
<dbReference type="EMBL" id="JAEUAX010000006">
    <property type="protein sequence ID" value="MBW9110702.1"/>
    <property type="molecule type" value="Genomic_DNA"/>
</dbReference>
<evidence type="ECO:0000313" key="3">
    <source>
        <dbReference type="Proteomes" id="UP000777440"/>
    </source>
</evidence>
<feature type="domain" description="AB hydrolase-1" evidence="1">
    <location>
        <begin position="11"/>
        <end position="233"/>
    </location>
</feature>
<dbReference type="Gene3D" id="3.40.50.1820">
    <property type="entry name" value="alpha/beta hydrolase"/>
    <property type="match status" value="1"/>
</dbReference>
<evidence type="ECO:0000313" key="2">
    <source>
        <dbReference type="EMBL" id="MBW9110702.1"/>
    </source>
</evidence>
<sequence>MTTASRTAPTVVLTHGAFTDGAGWSPVALRLQGAGVDVRVAAISNRGLADDAAYVRAFVERVDGPVVLVGHSYGATVVGVAGDAENVVGLVFVSGYVLEEGESARDLHARFPDAEAVPFFEHFPYPSPDGTSREEVFVAAEEFPLLAALGVPSDEAAVLAVTQRPVDAGVLEEPATVAAWRSIPSWGIVAAQDRLINPDAVRYGYQRAGVRGLVTVDGPHLLMHTHPAEVAAAILAVLDDFS</sequence>
<dbReference type="Pfam" id="PF12697">
    <property type="entry name" value="Abhydrolase_6"/>
    <property type="match status" value="1"/>
</dbReference>
<proteinExistence type="predicted"/>
<dbReference type="PANTHER" id="PTHR37017:SF11">
    <property type="entry name" value="ESTERASE_LIPASE_THIOESTERASE DOMAIN-CONTAINING PROTEIN"/>
    <property type="match status" value="1"/>
</dbReference>
<dbReference type="RefSeq" id="WP_220339899.1">
    <property type="nucleotide sequence ID" value="NZ_JAEUAX010000006.1"/>
</dbReference>
<reference evidence="2 3" key="1">
    <citation type="journal article" date="2021" name="MBio">
        <title>Poor Competitiveness of Bradyrhizobium in Pigeon Pea Root Colonization in Indian Soils.</title>
        <authorList>
            <person name="Chalasani D."/>
            <person name="Basu A."/>
            <person name="Pullabhotla S.V.S.R.N."/>
            <person name="Jorrin B."/>
            <person name="Neal A.L."/>
            <person name="Poole P.S."/>
            <person name="Podile A.R."/>
            <person name="Tkacz A."/>
        </authorList>
    </citation>
    <scope>NUCLEOTIDE SEQUENCE [LARGE SCALE GENOMIC DNA]</scope>
    <source>
        <strain evidence="2 3">HU12</strain>
    </source>
</reference>
<dbReference type="Proteomes" id="UP000777440">
    <property type="component" value="Unassembled WGS sequence"/>
</dbReference>
<keyword evidence="2" id="KW-0378">Hydrolase</keyword>
<evidence type="ECO:0000259" key="1">
    <source>
        <dbReference type="Pfam" id="PF12697"/>
    </source>
</evidence>